<organism evidence="1 2">
    <name type="scientific">Ambrosiozyma monospora</name>
    <name type="common">Yeast</name>
    <name type="synonym">Endomycopsis monosporus</name>
    <dbReference type="NCBI Taxonomy" id="43982"/>
    <lineage>
        <taxon>Eukaryota</taxon>
        <taxon>Fungi</taxon>
        <taxon>Dikarya</taxon>
        <taxon>Ascomycota</taxon>
        <taxon>Saccharomycotina</taxon>
        <taxon>Pichiomycetes</taxon>
        <taxon>Pichiales</taxon>
        <taxon>Pichiaceae</taxon>
        <taxon>Ambrosiozyma</taxon>
    </lineage>
</organism>
<dbReference type="Proteomes" id="UP001165064">
    <property type="component" value="Unassembled WGS sequence"/>
</dbReference>
<gene>
    <name evidence="1" type="ORF">Amon02_000057300</name>
</gene>
<name>A0ACB5SS86_AMBMO</name>
<dbReference type="EMBL" id="BSXS01000207">
    <property type="protein sequence ID" value="GME71417.1"/>
    <property type="molecule type" value="Genomic_DNA"/>
</dbReference>
<sequence length="209" mass="24171">MNNFFRLVASCFLLIAYVKATALTFILQPNQKSCYYIFNVKDRVNVGYYFAVQSGGSFDINYTIKSPSGHYIVKEEKQRQGDWIFTADQKGEYEFCFSNEMSTWAEKVVDFEIKVDDDFKASLPDAPKENAAVEGMQASVENIEQKLNQLTNTLNYYKTRNNRNQSTVKSTETRIFWFSVFDVLLMVGMAVFQVLVVKFFFQGSRKQLV</sequence>
<accession>A0ACB5SS86</accession>
<evidence type="ECO:0000313" key="2">
    <source>
        <dbReference type="Proteomes" id="UP001165064"/>
    </source>
</evidence>
<evidence type="ECO:0000313" key="1">
    <source>
        <dbReference type="EMBL" id="GME71417.1"/>
    </source>
</evidence>
<reference evidence="1" key="1">
    <citation type="submission" date="2023-04" db="EMBL/GenBank/DDBJ databases">
        <title>Ambrosiozyma monospora NBRC 10751.</title>
        <authorList>
            <person name="Ichikawa N."/>
            <person name="Sato H."/>
            <person name="Tonouchi N."/>
        </authorList>
    </citation>
    <scope>NUCLEOTIDE SEQUENCE</scope>
    <source>
        <strain evidence="1">NBRC 10751</strain>
    </source>
</reference>
<protein>
    <submittedName>
        <fullName evidence="1">Unnamed protein product</fullName>
    </submittedName>
</protein>
<proteinExistence type="predicted"/>
<comment type="caution">
    <text evidence="1">The sequence shown here is derived from an EMBL/GenBank/DDBJ whole genome shotgun (WGS) entry which is preliminary data.</text>
</comment>
<keyword evidence="2" id="KW-1185">Reference proteome</keyword>